<sequence>MVASAKKLAETFRISIFTYAECGLKEKSDPVLLSQIFKRLSSLGCIHQPLFGASPH</sequence>
<organism evidence="1 2">
    <name type="scientific">Oscillatoria acuminata PCC 6304</name>
    <dbReference type="NCBI Taxonomy" id="56110"/>
    <lineage>
        <taxon>Bacteria</taxon>
        <taxon>Bacillati</taxon>
        <taxon>Cyanobacteriota</taxon>
        <taxon>Cyanophyceae</taxon>
        <taxon>Oscillatoriophycideae</taxon>
        <taxon>Oscillatoriales</taxon>
        <taxon>Oscillatoriaceae</taxon>
        <taxon>Oscillatoria</taxon>
    </lineage>
</organism>
<reference evidence="1 2" key="1">
    <citation type="submission" date="2012-06" db="EMBL/GenBank/DDBJ databases">
        <title>Finished chromosome of genome of Oscillatoria acuminata PCC 6304.</title>
        <authorList>
            <consortium name="US DOE Joint Genome Institute"/>
            <person name="Gugger M."/>
            <person name="Coursin T."/>
            <person name="Rippka R."/>
            <person name="Tandeau De Marsac N."/>
            <person name="Huntemann M."/>
            <person name="Wei C.-L."/>
            <person name="Han J."/>
            <person name="Detter J.C."/>
            <person name="Han C."/>
            <person name="Tapia R."/>
            <person name="Davenport K."/>
            <person name="Daligault H."/>
            <person name="Erkkila T."/>
            <person name="Gu W."/>
            <person name="Munk A.C.C."/>
            <person name="Teshima H."/>
            <person name="Xu Y."/>
            <person name="Chain P."/>
            <person name="Chen A."/>
            <person name="Krypides N."/>
            <person name="Mavromatis K."/>
            <person name="Markowitz V."/>
            <person name="Szeto E."/>
            <person name="Ivanova N."/>
            <person name="Mikhailova N."/>
            <person name="Ovchinnikova G."/>
            <person name="Pagani I."/>
            <person name="Pati A."/>
            <person name="Goodwin L."/>
            <person name="Peters L."/>
            <person name="Pitluck S."/>
            <person name="Woyke T."/>
            <person name="Kerfeld C."/>
        </authorList>
    </citation>
    <scope>NUCLEOTIDE SEQUENCE [LARGE SCALE GENOMIC DNA]</scope>
    <source>
        <strain evidence="1 2">PCC 6304</strain>
    </source>
</reference>
<evidence type="ECO:0000313" key="1">
    <source>
        <dbReference type="EMBL" id="AFY80205.1"/>
    </source>
</evidence>
<evidence type="ECO:0000313" key="2">
    <source>
        <dbReference type="Proteomes" id="UP000010367"/>
    </source>
</evidence>
<dbReference type="InParanoid" id="K9TCE2"/>
<dbReference type="KEGG" id="oac:Oscil6304_0458"/>
<dbReference type="AlphaFoldDB" id="K9TCE2"/>
<accession>K9TCE2</accession>
<dbReference type="EMBL" id="CP003607">
    <property type="protein sequence ID" value="AFY80205.1"/>
    <property type="molecule type" value="Genomic_DNA"/>
</dbReference>
<keyword evidence="2" id="KW-1185">Reference proteome</keyword>
<protein>
    <submittedName>
        <fullName evidence="1">Uncharacterized protein</fullName>
    </submittedName>
</protein>
<dbReference type="Proteomes" id="UP000010367">
    <property type="component" value="Chromosome"/>
</dbReference>
<proteinExistence type="predicted"/>
<name>K9TCE2_9CYAN</name>
<dbReference type="HOGENOM" id="CLU_3009905_0_0_3"/>
<gene>
    <name evidence="1" type="ORF">Oscil6304_0458</name>
</gene>